<proteinExistence type="predicted"/>
<dbReference type="Pfam" id="PF16967">
    <property type="entry name" value="TcfC"/>
    <property type="match status" value="1"/>
</dbReference>
<protein>
    <recommendedName>
        <fullName evidence="7">Fimbrial biogenesis outer membrane usher protein</fullName>
    </recommendedName>
</protein>
<organism evidence="5 6">
    <name type="scientific">Burkholderia cenocepacia</name>
    <dbReference type="NCBI Taxonomy" id="95486"/>
    <lineage>
        <taxon>Bacteria</taxon>
        <taxon>Pseudomonadati</taxon>
        <taxon>Pseudomonadota</taxon>
        <taxon>Betaproteobacteria</taxon>
        <taxon>Burkholderiales</taxon>
        <taxon>Burkholderiaceae</taxon>
        <taxon>Burkholderia</taxon>
        <taxon>Burkholderia cepacia complex</taxon>
    </lineage>
</organism>
<evidence type="ECO:0000256" key="2">
    <source>
        <dbReference type="SAM" id="MobiDB-lite"/>
    </source>
</evidence>
<reference evidence="5 6" key="1">
    <citation type="submission" date="2014-05" db="EMBL/GenBank/DDBJ databases">
        <authorList>
            <person name="Bishop-Lilly K.A."/>
            <person name="Broomall S.M."/>
            <person name="Chain P.S."/>
            <person name="Chertkov O."/>
            <person name="Coyne S.R."/>
            <person name="Daligault H.E."/>
            <person name="Davenport K.W."/>
            <person name="Erkkila T."/>
            <person name="Frey K.G."/>
            <person name="Gibbons H.S."/>
            <person name="Gu W."/>
            <person name="Jaissle J."/>
            <person name="Johnson S.L."/>
            <person name="Koroleva G.I."/>
            <person name="Ladner J.T."/>
            <person name="Lo C.-C."/>
            <person name="Minogue T.D."/>
            <person name="Munk C."/>
            <person name="Palacios G.F."/>
            <person name="Redden C.L."/>
            <person name="Rosenzweig C.N."/>
            <person name="Scholz M.B."/>
            <person name="Teshima H."/>
            <person name="Xu Y."/>
        </authorList>
    </citation>
    <scope>NUCLEOTIDE SEQUENCE [LARGE SCALE GENOMIC DNA]</scope>
    <source>
        <strain evidence="5 6">DDS 22E-1</strain>
    </source>
</reference>
<dbReference type="KEGG" id="bcen:DM39_5842"/>
<keyword evidence="6" id="KW-1185">Reference proteome</keyword>
<dbReference type="InterPro" id="IPR031917">
    <property type="entry name" value="Pilus_assem_C"/>
</dbReference>
<sequence length="909" mass="96407">MVADTVEQAVPRYGVKLSAEGRAPKGSIQVDRDNARESSLQNADLEAASAQALSTVRPIASDSTNHSPHADDVATDAPSEADHAPAAPSTEPASEKAALASVNSQPLATEPDDVSVGTPPNTALETGRYRFPDDLLGSLEQGVDVPVRLLTATGAEPGGEATVKYVNGALTLTDFKLSKATLTDAARAQLEATYGKPLPVVESVSAAAAGNDKLRLEFSLPTFELIARLPATAYASVGESRSRLLPDSTEKHLSGVINYDASGVKNARADAVGYLHMQSVTGYGVNHAYVEGDVRSGEDSTLYEARLERDFRGINVTAGYLSTWAMSNALGQTTFLPGGRFVGVSAGNASRSEIRDGSLARTPIFVFMPASGEAQIYRDGKLVNVQQLPLGNQEIDTRPLPVGVYPVRIDVVINGKVVSSRTEQVYKPGGSATGADKQLQVFVGQYTANALSDGRSVSRPLVGFSGQRVTKFGTFFGSGYVFNGLGALEARFQKDFSHGTVGIDTGGTSDGGFRLNLNGSVNFGAGGAWATHSVTTGATAKNGVFNSRMTSFGGNFSFGRAFNWKRNATVNINANLYDGGQDYRVDLSQDIYVSRRTRVSLNVGEAFNRSTRGAARQWNNAFYVGMNASFSFGDAGIDYSRGRGTEQIGAHVGWRPENLKGVDYLSAGVNRMRSIGGDNGFRSSSTQANFNASGHNRWIGWQASSSVDDSGNVNGSGSFNGSVGWNGSGVGFNSRKGESGVIVNVDKAARGNLDLISPAGRMSLDGRSTFVPLTGYEEHKVQVRTRRDTPENFDIQNDEAKLVLYPGNVASMQPKIRRLVTVFGVLTERGTVKPNTEIHNHIGKAMTAADGGFVIDVDTAYPVIQHRSANGGVCEVNFDLSKAQGAVWVDKVECAPKQVSSARIVVPAS</sequence>
<dbReference type="Proteomes" id="UP000029413">
    <property type="component" value="Chromosome 2"/>
</dbReference>
<dbReference type="EMBL" id="CP007784">
    <property type="protein sequence ID" value="AIO34524.1"/>
    <property type="molecule type" value="Genomic_DNA"/>
</dbReference>
<feature type="compositionally biased region" description="Low complexity" evidence="2">
    <location>
        <begin position="84"/>
        <end position="98"/>
    </location>
</feature>
<name>A0AAN0RVS1_9BURK</name>
<dbReference type="Pfam" id="PF15976">
    <property type="entry name" value="CooC_C"/>
    <property type="match status" value="1"/>
</dbReference>
<evidence type="ECO:0000313" key="5">
    <source>
        <dbReference type="EMBL" id="AIO34524.1"/>
    </source>
</evidence>
<feature type="domain" description="Pilus assembly protein E-set like" evidence="4">
    <location>
        <begin position="361"/>
        <end position="427"/>
    </location>
</feature>
<accession>A0AAN0RVS1</accession>
<feature type="domain" description="Pilus assembly protein C-terminal" evidence="3">
    <location>
        <begin position="804"/>
        <end position="894"/>
    </location>
</feature>
<keyword evidence="1" id="KW-0732">Signal</keyword>
<evidence type="ECO:0000313" key="6">
    <source>
        <dbReference type="Proteomes" id="UP000029413"/>
    </source>
</evidence>
<evidence type="ECO:0008006" key="7">
    <source>
        <dbReference type="Google" id="ProtNLM"/>
    </source>
</evidence>
<evidence type="ECO:0000259" key="4">
    <source>
        <dbReference type="Pfam" id="PF16967"/>
    </source>
</evidence>
<dbReference type="AlphaFoldDB" id="A0AAN0RVS1"/>
<gene>
    <name evidence="5" type="ORF">DM39_5842</name>
</gene>
<evidence type="ECO:0000256" key="1">
    <source>
        <dbReference type="ARBA" id="ARBA00022729"/>
    </source>
</evidence>
<dbReference type="InterPro" id="IPR032636">
    <property type="entry name" value="Pilus_assem_E-set-like_dom"/>
</dbReference>
<feature type="region of interest" description="Disordered" evidence="2">
    <location>
        <begin position="1"/>
        <end position="128"/>
    </location>
</feature>
<evidence type="ECO:0000259" key="3">
    <source>
        <dbReference type="Pfam" id="PF15976"/>
    </source>
</evidence>